<dbReference type="SUPFAM" id="SSF56112">
    <property type="entry name" value="Protein kinase-like (PK-like)"/>
    <property type="match status" value="1"/>
</dbReference>
<dbReference type="AlphaFoldDB" id="A0A1V9WZX7"/>
<reference evidence="8 9" key="1">
    <citation type="journal article" date="2017" name="Gigascience">
        <title>Draft genome of the honey bee ectoparasitic mite, Tropilaelaps mercedesae, is shaped by the parasitic life history.</title>
        <authorList>
            <person name="Dong X."/>
            <person name="Armstrong S.D."/>
            <person name="Xia D."/>
            <person name="Makepeace B.L."/>
            <person name="Darby A.C."/>
            <person name="Kadowaki T."/>
        </authorList>
    </citation>
    <scope>NUCLEOTIDE SEQUENCE [LARGE SCALE GENOMIC DNA]</scope>
    <source>
        <strain evidence="8">Wuxi-XJTLU</strain>
    </source>
</reference>
<dbReference type="GO" id="GO:0005524">
    <property type="term" value="F:ATP binding"/>
    <property type="evidence" value="ECO:0007669"/>
    <property type="project" value="UniProtKB-UniRule"/>
</dbReference>
<dbReference type="InterPro" id="IPR000719">
    <property type="entry name" value="Prot_kinase_dom"/>
</dbReference>
<dbReference type="OrthoDB" id="2914378at2759"/>
<dbReference type="Proteomes" id="UP000192247">
    <property type="component" value="Unassembled WGS sequence"/>
</dbReference>
<keyword evidence="4 5" id="KW-0067">ATP-binding</keyword>
<dbReference type="InParanoid" id="A0A1V9WZX7"/>
<dbReference type="EMBL" id="MNPL01031396">
    <property type="protein sequence ID" value="OQR66696.1"/>
    <property type="molecule type" value="Genomic_DNA"/>
</dbReference>
<name>A0A1V9WZX7_9ACAR</name>
<evidence type="ECO:0000256" key="4">
    <source>
        <dbReference type="ARBA" id="ARBA00022840"/>
    </source>
</evidence>
<dbReference type="PANTHER" id="PTHR45832:SF22">
    <property type="entry name" value="SERINE_THREONINE-PROTEIN KINASE SAMKA-RELATED"/>
    <property type="match status" value="1"/>
</dbReference>
<evidence type="ECO:0000259" key="7">
    <source>
        <dbReference type="PROSITE" id="PS50011"/>
    </source>
</evidence>
<dbReference type="InterPro" id="IPR011009">
    <property type="entry name" value="Kinase-like_dom_sf"/>
</dbReference>
<evidence type="ECO:0000256" key="6">
    <source>
        <dbReference type="RuleBase" id="RU000304"/>
    </source>
</evidence>
<keyword evidence="8" id="KW-0418">Kinase</keyword>
<protein>
    <recommendedName>
        <fullName evidence="2">non-specific serine/threonine protein kinase</fullName>
        <ecNumber evidence="2">2.7.11.1</ecNumber>
    </recommendedName>
</protein>
<comment type="caution">
    <text evidence="8">The sequence shown here is derived from an EMBL/GenBank/DDBJ whole genome shotgun (WGS) entry which is preliminary data.</text>
</comment>
<dbReference type="PROSITE" id="PS00108">
    <property type="entry name" value="PROTEIN_KINASE_ST"/>
    <property type="match status" value="1"/>
</dbReference>
<feature type="binding site" evidence="5">
    <location>
        <position position="165"/>
    </location>
    <ligand>
        <name>ATP</name>
        <dbReference type="ChEBI" id="CHEBI:30616"/>
    </ligand>
</feature>
<dbReference type="PANTHER" id="PTHR45832">
    <property type="entry name" value="SERINE/THREONINE-PROTEIN KINASE SAMKA-RELATED-RELATED"/>
    <property type="match status" value="1"/>
</dbReference>
<keyword evidence="9" id="KW-1185">Reference proteome</keyword>
<dbReference type="InterPro" id="IPR008271">
    <property type="entry name" value="Ser/Thr_kinase_AS"/>
</dbReference>
<dbReference type="InterPro" id="IPR051931">
    <property type="entry name" value="PAK3-like"/>
</dbReference>
<dbReference type="PROSITE" id="PS50011">
    <property type="entry name" value="PROTEIN_KINASE_DOM"/>
    <property type="match status" value="1"/>
</dbReference>
<dbReference type="InterPro" id="IPR017441">
    <property type="entry name" value="Protein_kinase_ATP_BS"/>
</dbReference>
<keyword evidence="8" id="KW-0808">Transferase</keyword>
<dbReference type="STRING" id="418985.A0A1V9WZX7"/>
<dbReference type="GO" id="GO:0004674">
    <property type="term" value="F:protein serine/threonine kinase activity"/>
    <property type="evidence" value="ECO:0007669"/>
    <property type="project" value="UniProtKB-KW"/>
</dbReference>
<evidence type="ECO:0000256" key="2">
    <source>
        <dbReference type="ARBA" id="ARBA00012513"/>
    </source>
</evidence>
<organism evidence="8 9">
    <name type="scientific">Tropilaelaps mercedesae</name>
    <dbReference type="NCBI Taxonomy" id="418985"/>
    <lineage>
        <taxon>Eukaryota</taxon>
        <taxon>Metazoa</taxon>
        <taxon>Ecdysozoa</taxon>
        <taxon>Arthropoda</taxon>
        <taxon>Chelicerata</taxon>
        <taxon>Arachnida</taxon>
        <taxon>Acari</taxon>
        <taxon>Parasitiformes</taxon>
        <taxon>Mesostigmata</taxon>
        <taxon>Gamasina</taxon>
        <taxon>Dermanyssoidea</taxon>
        <taxon>Laelapidae</taxon>
        <taxon>Tropilaelaps</taxon>
    </lineage>
</organism>
<dbReference type="Gene3D" id="1.10.510.10">
    <property type="entry name" value="Transferase(Phosphotransferase) domain 1"/>
    <property type="match status" value="1"/>
</dbReference>
<comment type="similarity">
    <text evidence="1">Belongs to the protein kinase superfamily. STE Ser/Thr protein kinase family. STE20 subfamily.</text>
</comment>
<evidence type="ECO:0000256" key="1">
    <source>
        <dbReference type="ARBA" id="ARBA00008874"/>
    </source>
</evidence>
<feature type="domain" description="Protein kinase" evidence="7">
    <location>
        <begin position="136"/>
        <end position="410"/>
    </location>
</feature>
<evidence type="ECO:0000313" key="8">
    <source>
        <dbReference type="EMBL" id="OQR66696.1"/>
    </source>
</evidence>
<keyword evidence="3 5" id="KW-0547">Nucleotide-binding</keyword>
<evidence type="ECO:0000313" key="9">
    <source>
        <dbReference type="Proteomes" id="UP000192247"/>
    </source>
</evidence>
<dbReference type="EC" id="2.7.11.1" evidence="2"/>
<keyword evidence="6" id="KW-0723">Serine/threonine-protein kinase</keyword>
<evidence type="ECO:0000256" key="3">
    <source>
        <dbReference type="ARBA" id="ARBA00022741"/>
    </source>
</evidence>
<dbReference type="PROSITE" id="PS00107">
    <property type="entry name" value="PROTEIN_KINASE_ATP"/>
    <property type="match status" value="1"/>
</dbReference>
<proteinExistence type="inferred from homology"/>
<sequence length="431" mass="48747">MPSKSLIAWCANALRSPKATEKSLTRNSVGLPGSAFTSADIDLPIKAVQTMHCEVHPTKGLIGLPKEWKASWETLQKKQQKAELDLIHRKTRKFPQNTMRKDMPIYRRFFKCEPNAKHDLAALEVLSEPGALDSKYDIQQMIGNGGFGKVFHATERRNGRAVAIKQCNPCFISKTPHLYLNELIALKFCKHRNIVSFIASYMATPVDDKADDKCKIVIPIRVPFIVMELMEESLSKILRLVYATSCLPEPMARYIMRELLTGLAFLHGKGILHLDLKSDNVLVSRNGEVKIADFGLSRRFTHREQKLHLCTGTALWMSPEMHRGQPCTYRTDIWSLGILFIELLDGKPPYLALLTSAEQKNLVENTIATAPPARPQRPVSPELADVFEVTLCKQPEKRRPCSAILEMPALQRTPTMEEFSGYIRTVLEKKK</sequence>
<dbReference type="Pfam" id="PF00069">
    <property type="entry name" value="Pkinase"/>
    <property type="match status" value="1"/>
</dbReference>
<gene>
    <name evidence="8" type="ORF">BIW11_02308</name>
</gene>
<accession>A0A1V9WZX7</accession>
<dbReference type="SMART" id="SM00220">
    <property type="entry name" value="S_TKc"/>
    <property type="match status" value="1"/>
</dbReference>
<evidence type="ECO:0000256" key="5">
    <source>
        <dbReference type="PROSITE-ProRule" id="PRU10141"/>
    </source>
</evidence>